<dbReference type="InterPro" id="IPR039926">
    <property type="entry name" value="Egg_app_1"/>
</dbReference>
<proteinExistence type="predicted"/>
<feature type="transmembrane region" description="Helical" evidence="1">
    <location>
        <begin position="196"/>
        <end position="223"/>
    </location>
</feature>
<evidence type="ECO:0000313" key="3">
    <source>
        <dbReference type="Proteomes" id="UP000095767"/>
    </source>
</evidence>
<dbReference type="PANTHER" id="PTHR33333:SF45">
    <property type="entry name" value="OS01G0341000 PROTEIN"/>
    <property type="match status" value="1"/>
</dbReference>
<keyword evidence="3" id="KW-1185">Reference proteome</keyword>
<evidence type="ECO:0000313" key="2">
    <source>
        <dbReference type="EMBL" id="OEL19749.1"/>
    </source>
</evidence>
<reference evidence="2 3" key="1">
    <citation type="submission" date="2016-09" db="EMBL/GenBank/DDBJ databases">
        <title>The draft genome of Dichanthelium oligosanthes: A C3 panicoid grass species.</title>
        <authorList>
            <person name="Studer A.J."/>
            <person name="Schnable J.C."/>
            <person name="Brutnell T.P."/>
        </authorList>
    </citation>
    <scope>NUCLEOTIDE SEQUENCE [LARGE SCALE GENOMIC DNA]</scope>
    <source>
        <strain evidence="3">cv. Kellogg 1175</strain>
        <tissue evidence="2">Leaf</tissue>
    </source>
</reference>
<protein>
    <submittedName>
        <fullName evidence="2">Uncharacterized protein</fullName>
    </submittedName>
</protein>
<feature type="transmembrane region" description="Helical" evidence="1">
    <location>
        <begin position="12"/>
        <end position="33"/>
    </location>
</feature>
<feature type="transmembrane region" description="Helical" evidence="1">
    <location>
        <begin position="90"/>
        <end position="110"/>
    </location>
</feature>
<accession>A0A1E5V3L2</accession>
<organism evidence="2 3">
    <name type="scientific">Dichanthelium oligosanthes</name>
    <dbReference type="NCBI Taxonomy" id="888268"/>
    <lineage>
        <taxon>Eukaryota</taxon>
        <taxon>Viridiplantae</taxon>
        <taxon>Streptophyta</taxon>
        <taxon>Embryophyta</taxon>
        <taxon>Tracheophyta</taxon>
        <taxon>Spermatophyta</taxon>
        <taxon>Magnoliopsida</taxon>
        <taxon>Liliopsida</taxon>
        <taxon>Poales</taxon>
        <taxon>Poaceae</taxon>
        <taxon>PACMAD clade</taxon>
        <taxon>Panicoideae</taxon>
        <taxon>Panicodae</taxon>
        <taxon>Paniceae</taxon>
        <taxon>Dichantheliinae</taxon>
        <taxon>Dichanthelium</taxon>
    </lineage>
</organism>
<dbReference type="STRING" id="888268.A0A1E5V3L2"/>
<dbReference type="EMBL" id="LWDX02052699">
    <property type="protein sequence ID" value="OEL19749.1"/>
    <property type="molecule type" value="Genomic_DNA"/>
</dbReference>
<comment type="caution">
    <text evidence="2">The sequence shown here is derived from an EMBL/GenBank/DDBJ whole genome shotgun (WGS) entry which is preliminary data.</text>
</comment>
<feature type="transmembrane region" description="Helical" evidence="1">
    <location>
        <begin position="159"/>
        <end position="184"/>
    </location>
</feature>
<gene>
    <name evidence="2" type="ORF">BAE44_0019232</name>
</gene>
<dbReference type="Proteomes" id="UP000095767">
    <property type="component" value="Unassembled WGS sequence"/>
</dbReference>
<name>A0A1E5V3L2_9POAL</name>
<dbReference type="AlphaFoldDB" id="A0A1E5V3L2"/>
<feature type="non-terminal residue" evidence="2">
    <location>
        <position position="310"/>
    </location>
</feature>
<sequence length="310" mass="32143">MAIAETAARKLLHGGAIGQGVADVGGVSLLGLWELVTGFFANIIGYLFAALTGVAHLLVLPLELLWQWLVTIVTGAAGAISSGIDGLWQHVTGFFAGIFSALAGAISSGLDSLWQHVTGFFAALAGAVHQLVLPVETIWKWLATTVADAGGAISSGLDGLWQLVTGFFPQLFAHIFAALAGAAHEVPKKLEELWRWLQAAAAGALPFVLAVAAVLLLVALVWFCGPTLCVAAVGICKALVCAFRSLSCLLPPCAQCLHFCGVVTMRAPGTAGALISRAAFVADPALYFQILRAGGPVVVTAVFCTRTVAW</sequence>
<dbReference type="PANTHER" id="PTHR33333">
    <property type="entry name" value="ERYTHROCYTE MEMBRANE PROTEIN 1-LIKE"/>
    <property type="match status" value="1"/>
</dbReference>
<evidence type="ECO:0000256" key="1">
    <source>
        <dbReference type="SAM" id="Phobius"/>
    </source>
</evidence>
<feature type="transmembrane region" description="Helical" evidence="1">
    <location>
        <begin position="39"/>
        <end position="58"/>
    </location>
</feature>
<keyword evidence="1" id="KW-0812">Transmembrane</keyword>
<feature type="transmembrane region" description="Helical" evidence="1">
    <location>
        <begin position="65"/>
        <end position="84"/>
    </location>
</feature>
<keyword evidence="1" id="KW-1133">Transmembrane helix</keyword>
<feature type="transmembrane region" description="Helical" evidence="1">
    <location>
        <begin position="117"/>
        <end position="139"/>
    </location>
</feature>
<dbReference type="OrthoDB" id="689988at2759"/>
<keyword evidence="1" id="KW-0472">Membrane</keyword>